<protein>
    <submittedName>
        <fullName evidence="1">Uncharacterized protein</fullName>
    </submittedName>
</protein>
<reference evidence="1" key="1">
    <citation type="submission" date="2021-10" db="EMBL/GenBank/DDBJ databases">
        <title>Novel species in genus Arthrobacter.</title>
        <authorList>
            <person name="Liu Y."/>
        </authorList>
    </citation>
    <scope>NUCLEOTIDE SEQUENCE</scope>
    <source>
        <strain evidence="1">Zg-Y809</strain>
    </source>
</reference>
<dbReference type="Proteomes" id="UP001139264">
    <property type="component" value="Unassembled WGS sequence"/>
</dbReference>
<dbReference type="AlphaFoldDB" id="A0A9X1LZW3"/>
<accession>A0A9X1LZW3</accession>
<gene>
    <name evidence="1" type="ORF">LJ751_00035</name>
</gene>
<sequence>MQHGRVGLRGQLSGLAARIRGNKVPPAAPAAEASSPRAVPAVGRAAALAETPAEDPRMYLGELILDRAADSSDPRPAILAVAGPELLRRLETHGPVVQLLPGAATEQIRRGTPRMLVIDRHALDTGLWAHAETGAGSVLFRELAELIRRCQDLHIATVLLESGDPDRFYTSTLRKLCRNVMPLADEDLNPEGTAGSGLLTELQHWSTAEAAHVR</sequence>
<evidence type="ECO:0000313" key="1">
    <source>
        <dbReference type="EMBL" id="MCC3267754.1"/>
    </source>
</evidence>
<organism evidence="1 2">
    <name type="scientific">Arthrobacter gengyunqii</name>
    <dbReference type="NCBI Taxonomy" id="2886940"/>
    <lineage>
        <taxon>Bacteria</taxon>
        <taxon>Bacillati</taxon>
        <taxon>Actinomycetota</taxon>
        <taxon>Actinomycetes</taxon>
        <taxon>Micrococcales</taxon>
        <taxon>Micrococcaceae</taxon>
        <taxon>Arthrobacter</taxon>
    </lineage>
</organism>
<dbReference type="RefSeq" id="WP_227906212.1">
    <property type="nucleotide sequence ID" value="NZ_CP095461.1"/>
</dbReference>
<dbReference type="EMBL" id="JAJFZP010000001">
    <property type="protein sequence ID" value="MCC3267754.1"/>
    <property type="molecule type" value="Genomic_DNA"/>
</dbReference>
<proteinExistence type="predicted"/>
<name>A0A9X1LZW3_9MICC</name>
<evidence type="ECO:0000313" key="2">
    <source>
        <dbReference type="Proteomes" id="UP001139264"/>
    </source>
</evidence>
<comment type="caution">
    <text evidence="1">The sequence shown here is derived from an EMBL/GenBank/DDBJ whole genome shotgun (WGS) entry which is preliminary data.</text>
</comment>